<keyword evidence="2" id="KW-1185">Reference proteome</keyword>
<organism evidence="1 2">
    <name type="scientific">Megaselia scalaris</name>
    <name type="common">Humpbacked fly</name>
    <name type="synonym">Phora scalaris</name>
    <dbReference type="NCBI Taxonomy" id="36166"/>
    <lineage>
        <taxon>Eukaryota</taxon>
        <taxon>Metazoa</taxon>
        <taxon>Ecdysozoa</taxon>
        <taxon>Arthropoda</taxon>
        <taxon>Hexapoda</taxon>
        <taxon>Insecta</taxon>
        <taxon>Pterygota</taxon>
        <taxon>Neoptera</taxon>
        <taxon>Endopterygota</taxon>
        <taxon>Diptera</taxon>
        <taxon>Brachycera</taxon>
        <taxon>Muscomorpha</taxon>
        <taxon>Platypezoidea</taxon>
        <taxon>Phoridae</taxon>
        <taxon>Megaseliini</taxon>
        <taxon>Megaselia</taxon>
    </lineage>
</organism>
<sequence>MEVDNLFILETNKNPVLVFADKIYIRYLYRVIEDCNSACRLRNFPDKEKEFHSIFGNHILQDQLKFRNELIMTNAFYSSVLKTLVTQKMSSAGKGCGRLLASRCTTK</sequence>
<protein>
    <submittedName>
        <fullName evidence="1">Uncharacterized protein</fullName>
    </submittedName>
</protein>
<dbReference type="HOGENOM" id="CLU_2212952_0_0_1"/>
<proteinExistence type="predicted"/>
<accession>T1GL05</accession>
<evidence type="ECO:0000313" key="2">
    <source>
        <dbReference type="Proteomes" id="UP000015102"/>
    </source>
</evidence>
<name>T1GL05_MEGSC</name>
<reference evidence="1" key="2">
    <citation type="submission" date="2015-06" db="UniProtKB">
        <authorList>
            <consortium name="EnsemblMetazoa"/>
        </authorList>
    </citation>
    <scope>IDENTIFICATION</scope>
</reference>
<reference evidence="2" key="1">
    <citation type="submission" date="2013-02" db="EMBL/GenBank/DDBJ databases">
        <authorList>
            <person name="Hughes D."/>
        </authorList>
    </citation>
    <scope>NUCLEOTIDE SEQUENCE</scope>
    <source>
        <strain>Durham</strain>
        <strain evidence="2">NC isolate 2 -- Noor lab</strain>
    </source>
</reference>
<dbReference type="Proteomes" id="UP000015102">
    <property type="component" value="Unassembled WGS sequence"/>
</dbReference>
<evidence type="ECO:0000313" key="1">
    <source>
        <dbReference type="EnsemblMetazoa" id="MESCA004188-PA"/>
    </source>
</evidence>
<dbReference type="EMBL" id="CAQQ02178186">
    <property type="status" value="NOT_ANNOTATED_CDS"/>
    <property type="molecule type" value="Genomic_DNA"/>
</dbReference>
<dbReference type="EnsemblMetazoa" id="MESCA004188-RA">
    <property type="protein sequence ID" value="MESCA004188-PA"/>
    <property type="gene ID" value="MESCA004188"/>
</dbReference>
<dbReference type="EMBL" id="CAQQ02178185">
    <property type="status" value="NOT_ANNOTATED_CDS"/>
    <property type="molecule type" value="Genomic_DNA"/>
</dbReference>
<dbReference type="AlphaFoldDB" id="T1GL05"/>